<sequence length="293" mass="31006">MTFDQWTRHVLDRVESALDHYLPAADVLPAPLHDAMRYAVMGGGKRVRPLLCHAAGELTSATPQALDAAACALEMIHVYSLVHDDMPCMDDDDMRRGKPTVHVKYDEPTALLVGDALQSQAFVTLTSDVLGAQHQASLVRELALASGSIGMAGGQAIDLASVGHSLTREQLETMHRLKTGALLRAAVRMGALAGETPSAENRAALDKYAAAVGLAFQVVDDILDVTADSATLGKTAGKDAKDGKPTYVSIIGLDASRALAQQLRADAHAALEPFGARAQRLAELADLVVNRVS</sequence>
<dbReference type="Pfam" id="PF00348">
    <property type="entry name" value="polyprenyl_synt"/>
    <property type="match status" value="1"/>
</dbReference>
<evidence type="ECO:0000313" key="8">
    <source>
        <dbReference type="EMBL" id="MEM5446804.1"/>
    </source>
</evidence>
<dbReference type="PROSITE" id="PS00723">
    <property type="entry name" value="POLYPRENYL_SYNTHASE_1"/>
    <property type="match status" value="1"/>
</dbReference>
<accession>A0ABU9S5Z8</accession>
<dbReference type="EMBL" id="JAYMRW010000002">
    <property type="protein sequence ID" value="MEM5446804.1"/>
    <property type="molecule type" value="Genomic_DNA"/>
</dbReference>
<dbReference type="Proteomes" id="UP001390669">
    <property type="component" value="Unassembled WGS sequence"/>
</dbReference>
<dbReference type="PANTHER" id="PTHR43281">
    <property type="entry name" value="FARNESYL DIPHOSPHATE SYNTHASE"/>
    <property type="match status" value="1"/>
</dbReference>
<dbReference type="RefSeq" id="WP_406951508.1">
    <property type="nucleotide sequence ID" value="NZ_JAYMRW010000002.1"/>
</dbReference>
<organism evidence="8 9">
    <name type="scientific">Paraburkholderia guartelaensis</name>
    <dbReference type="NCBI Taxonomy" id="2546446"/>
    <lineage>
        <taxon>Bacteria</taxon>
        <taxon>Pseudomonadati</taxon>
        <taxon>Pseudomonadota</taxon>
        <taxon>Betaproteobacteria</taxon>
        <taxon>Burkholderiales</taxon>
        <taxon>Burkholderiaceae</taxon>
        <taxon>Paraburkholderia</taxon>
    </lineage>
</organism>
<dbReference type="InterPro" id="IPR033749">
    <property type="entry name" value="Polyprenyl_synt_CS"/>
</dbReference>
<gene>
    <name evidence="8" type="ORF">VSR33_04790</name>
</gene>
<dbReference type="CDD" id="cd00685">
    <property type="entry name" value="Trans_IPPS_HT"/>
    <property type="match status" value="1"/>
</dbReference>
<dbReference type="SFLD" id="SFLDG01017">
    <property type="entry name" value="Polyprenyl_Transferase_Like"/>
    <property type="match status" value="1"/>
</dbReference>
<proteinExistence type="inferred from homology"/>
<comment type="cofactor">
    <cofactor evidence="1">
        <name>Mg(2+)</name>
        <dbReference type="ChEBI" id="CHEBI:18420"/>
    </cofactor>
</comment>
<evidence type="ECO:0000256" key="1">
    <source>
        <dbReference type="ARBA" id="ARBA00001946"/>
    </source>
</evidence>
<protein>
    <submittedName>
        <fullName evidence="8">Farnesyl diphosphate synthase</fullName>
        <ecNumber evidence="8">2.5.1.10</ecNumber>
    </submittedName>
</protein>
<dbReference type="SFLD" id="SFLDS00005">
    <property type="entry name" value="Isoprenoid_Synthase_Type_I"/>
    <property type="match status" value="1"/>
</dbReference>
<evidence type="ECO:0000256" key="7">
    <source>
        <dbReference type="RuleBase" id="RU004466"/>
    </source>
</evidence>
<keyword evidence="3 7" id="KW-0808">Transferase</keyword>
<dbReference type="PANTHER" id="PTHR43281:SF1">
    <property type="entry name" value="FARNESYL DIPHOSPHATE SYNTHASE"/>
    <property type="match status" value="1"/>
</dbReference>
<comment type="similarity">
    <text evidence="2 7">Belongs to the FPP/GGPP synthase family.</text>
</comment>
<dbReference type="PROSITE" id="PS00444">
    <property type="entry name" value="POLYPRENYL_SYNTHASE_2"/>
    <property type="match status" value="1"/>
</dbReference>
<dbReference type="InterPro" id="IPR008949">
    <property type="entry name" value="Isoprenoid_synthase_dom_sf"/>
</dbReference>
<evidence type="ECO:0000256" key="6">
    <source>
        <dbReference type="ARBA" id="ARBA00023229"/>
    </source>
</evidence>
<dbReference type="NCBIfam" id="NF045485">
    <property type="entry name" value="FPPsyn"/>
    <property type="match status" value="1"/>
</dbReference>
<dbReference type="SUPFAM" id="SSF48576">
    <property type="entry name" value="Terpenoid synthases"/>
    <property type="match status" value="1"/>
</dbReference>
<name>A0ABU9S5Z8_9BURK</name>
<evidence type="ECO:0000256" key="4">
    <source>
        <dbReference type="ARBA" id="ARBA00022723"/>
    </source>
</evidence>
<evidence type="ECO:0000256" key="3">
    <source>
        <dbReference type="ARBA" id="ARBA00022679"/>
    </source>
</evidence>
<evidence type="ECO:0000256" key="5">
    <source>
        <dbReference type="ARBA" id="ARBA00022842"/>
    </source>
</evidence>
<comment type="caution">
    <text evidence="8">The sequence shown here is derived from an EMBL/GenBank/DDBJ whole genome shotgun (WGS) entry which is preliminary data.</text>
</comment>
<reference evidence="8 9" key="1">
    <citation type="submission" date="2024-01" db="EMBL/GenBank/DDBJ databases">
        <title>The diversity of rhizobia nodulating Mimosa spp. in eleven states of Brazil covering several biomes is determined by host plant, location, and edaphic factors.</title>
        <authorList>
            <person name="Rouws L."/>
            <person name="Barauna A."/>
            <person name="Beukes C."/>
            <person name="De Faria S.M."/>
            <person name="Gross E."/>
            <person name="Dos Reis Junior F.B."/>
            <person name="Simon M."/>
            <person name="Maluk M."/>
            <person name="Odee D.W."/>
            <person name="Kenicer G."/>
            <person name="Young J.P.W."/>
            <person name="Reis V.M."/>
            <person name="Zilli J."/>
            <person name="James E.K."/>
        </authorList>
    </citation>
    <scope>NUCLEOTIDE SEQUENCE [LARGE SCALE GENOMIC DNA]</scope>
    <source>
        <strain evidence="8 9">JPY164</strain>
    </source>
</reference>
<dbReference type="Gene3D" id="1.10.600.10">
    <property type="entry name" value="Farnesyl Diphosphate Synthase"/>
    <property type="match status" value="1"/>
</dbReference>
<evidence type="ECO:0000256" key="2">
    <source>
        <dbReference type="ARBA" id="ARBA00006706"/>
    </source>
</evidence>
<keyword evidence="5" id="KW-0460">Magnesium</keyword>
<keyword evidence="4" id="KW-0479">Metal-binding</keyword>
<keyword evidence="9" id="KW-1185">Reference proteome</keyword>
<dbReference type="EC" id="2.5.1.10" evidence="8"/>
<dbReference type="InterPro" id="IPR000092">
    <property type="entry name" value="Polyprenyl_synt"/>
</dbReference>
<evidence type="ECO:0000313" key="9">
    <source>
        <dbReference type="Proteomes" id="UP001390669"/>
    </source>
</evidence>
<keyword evidence="6" id="KW-0414">Isoprene biosynthesis</keyword>
<dbReference type="GO" id="GO:0004337">
    <property type="term" value="F:(2E,6E)-farnesyl diphosphate synthase activity"/>
    <property type="evidence" value="ECO:0007669"/>
    <property type="project" value="UniProtKB-EC"/>
</dbReference>
<dbReference type="InterPro" id="IPR053378">
    <property type="entry name" value="Prenyl_diphosphate_synthase"/>
</dbReference>